<evidence type="ECO:0000313" key="2">
    <source>
        <dbReference type="Proteomes" id="UP000062998"/>
    </source>
</evidence>
<proteinExistence type="predicted"/>
<reference evidence="1 2" key="1">
    <citation type="submission" date="2015-11" db="EMBL/GenBank/DDBJ databases">
        <title>Expanding the genomic diversity of Burkholderia species for the development of highly accurate diagnostics.</title>
        <authorList>
            <person name="Sahl J."/>
            <person name="Keim P."/>
            <person name="Wagner D."/>
        </authorList>
    </citation>
    <scope>NUCLEOTIDE SEQUENCE [LARGE SCALE GENOMIC DNA]</scope>
    <source>
        <strain evidence="1 2">MSMB2167WGS</strain>
    </source>
</reference>
<protein>
    <submittedName>
        <fullName evidence="1">Uncharacterized protein</fullName>
    </submittedName>
</protein>
<accession>A0A119M8W8</accession>
<dbReference type="RefSeq" id="WP_060325862.1">
    <property type="nucleotide sequence ID" value="NZ_LPIU01000029.1"/>
</dbReference>
<gene>
    <name evidence="1" type="ORF">WL73_19605</name>
</gene>
<dbReference type="OrthoDB" id="9028065at2"/>
<dbReference type="AlphaFoldDB" id="A0A119M8W8"/>
<sequence>MKHQPTIRYELLTSVGLRTVAGDHVVIPNDAGAAFGIHAEPHLPDGHPEKWIVTHLASGLRIGHGATRTAALASATSNVERNRNRLRAMLDQATTSRYELQHAVQRLQQNHHDILGGAAA</sequence>
<dbReference type="EMBL" id="LPIX01000071">
    <property type="protein sequence ID" value="KWE00203.1"/>
    <property type="molecule type" value="Genomic_DNA"/>
</dbReference>
<evidence type="ECO:0000313" key="1">
    <source>
        <dbReference type="EMBL" id="KWE00203.1"/>
    </source>
</evidence>
<organism evidence="1 2">
    <name type="scientific">Burkholderia ubonensis</name>
    <dbReference type="NCBI Taxonomy" id="101571"/>
    <lineage>
        <taxon>Bacteria</taxon>
        <taxon>Pseudomonadati</taxon>
        <taxon>Pseudomonadota</taxon>
        <taxon>Betaproteobacteria</taxon>
        <taxon>Burkholderiales</taxon>
        <taxon>Burkholderiaceae</taxon>
        <taxon>Burkholderia</taxon>
        <taxon>Burkholderia cepacia complex</taxon>
    </lineage>
</organism>
<name>A0A119M8W8_9BURK</name>
<dbReference type="Proteomes" id="UP000062998">
    <property type="component" value="Unassembled WGS sequence"/>
</dbReference>
<comment type="caution">
    <text evidence="1">The sequence shown here is derived from an EMBL/GenBank/DDBJ whole genome shotgun (WGS) entry which is preliminary data.</text>
</comment>